<name>A0A0W0R6C0_9GAMM</name>
<evidence type="ECO:0000313" key="2">
    <source>
        <dbReference type="Proteomes" id="UP000054859"/>
    </source>
</evidence>
<reference evidence="1 2" key="1">
    <citation type="submission" date="2015-11" db="EMBL/GenBank/DDBJ databases">
        <title>Identification of large and diverse effector repertoires of 38 Legionella species.</title>
        <authorList>
            <person name="Burstein D."/>
            <person name="Amaro F."/>
            <person name="Zusman T."/>
            <person name="Lifshitz Z."/>
            <person name="Cohen O."/>
            <person name="Gilbert J.A."/>
            <person name="Pupko T."/>
            <person name="Shuman H.A."/>
            <person name="Segal G."/>
        </authorList>
    </citation>
    <scope>NUCLEOTIDE SEQUENCE [LARGE SCALE GENOMIC DNA]</scope>
    <source>
        <strain evidence="1 2">1762-AUS-E</strain>
    </source>
</reference>
<dbReference type="AlphaFoldDB" id="A0A0W0R6C0"/>
<dbReference type="EMBL" id="LNKA01000001">
    <property type="protein sequence ID" value="KTC66610.1"/>
    <property type="molecule type" value="Genomic_DNA"/>
</dbReference>
<organism evidence="1 2">
    <name type="scientific">Legionella adelaidensis</name>
    <dbReference type="NCBI Taxonomy" id="45056"/>
    <lineage>
        <taxon>Bacteria</taxon>
        <taxon>Pseudomonadati</taxon>
        <taxon>Pseudomonadota</taxon>
        <taxon>Gammaproteobacteria</taxon>
        <taxon>Legionellales</taxon>
        <taxon>Legionellaceae</taxon>
        <taxon>Legionella</taxon>
    </lineage>
</organism>
<sequence length="96" mass="11206">MKIRCFISIILFFSGWFVCLPIQAQWGWSLGISNGYYGPGYNPWYYGPGYYGWNAPMVVTVPVPVPVPAPRYYVRDCETVQICNEYDECWLERECN</sequence>
<evidence type="ECO:0008006" key="3">
    <source>
        <dbReference type="Google" id="ProtNLM"/>
    </source>
</evidence>
<dbReference type="PATRIC" id="fig|45056.6.peg.1309"/>
<dbReference type="RefSeq" id="WP_131739793.1">
    <property type="nucleotide sequence ID" value="NZ_CAAAHS010000010.1"/>
</dbReference>
<keyword evidence="2" id="KW-1185">Reference proteome</keyword>
<comment type="caution">
    <text evidence="1">The sequence shown here is derived from an EMBL/GenBank/DDBJ whole genome shotgun (WGS) entry which is preliminary data.</text>
</comment>
<gene>
    <name evidence="1" type="ORF">Lade_1268</name>
</gene>
<dbReference type="STRING" id="45056.Lade_1268"/>
<evidence type="ECO:0000313" key="1">
    <source>
        <dbReference type="EMBL" id="KTC66610.1"/>
    </source>
</evidence>
<protein>
    <recommendedName>
        <fullName evidence="3">Glycine-rich protein</fullName>
    </recommendedName>
</protein>
<proteinExistence type="predicted"/>
<dbReference type="Proteomes" id="UP000054859">
    <property type="component" value="Unassembled WGS sequence"/>
</dbReference>
<accession>A0A0W0R6C0</accession>